<comment type="caution">
    <text evidence="7">The sequence shown here is derived from an EMBL/GenBank/DDBJ whole genome shotgun (WGS) entry which is preliminary data.</text>
</comment>
<name>A0A813F6G8_POLGL</name>
<evidence type="ECO:0000313" key="7">
    <source>
        <dbReference type="EMBL" id="CAE8608846.1"/>
    </source>
</evidence>
<evidence type="ECO:0000256" key="1">
    <source>
        <dbReference type="ARBA" id="ARBA00001946"/>
    </source>
</evidence>
<organism evidence="7 8">
    <name type="scientific">Polarella glacialis</name>
    <name type="common">Dinoflagellate</name>
    <dbReference type="NCBI Taxonomy" id="89957"/>
    <lineage>
        <taxon>Eukaryota</taxon>
        <taxon>Sar</taxon>
        <taxon>Alveolata</taxon>
        <taxon>Dinophyceae</taxon>
        <taxon>Suessiales</taxon>
        <taxon>Suessiaceae</taxon>
        <taxon>Polarella</taxon>
    </lineage>
</organism>
<evidence type="ECO:0000256" key="5">
    <source>
        <dbReference type="ARBA" id="ARBA00022801"/>
    </source>
</evidence>
<dbReference type="InterPro" id="IPR008162">
    <property type="entry name" value="Pyrophosphatase"/>
</dbReference>
<dbReference type="Pfam" id="PF00719">
    <property type="entry name" value="Pyrophosphatase"/>
    <property type="match status" value="1"/>
</dbReference>
<sequence length="172" mass="19123">PWYATPADASESMWHKVDLTVRDWLDEDTGLFRYVNEMPLGALQKFEVQTTLATNVIREDAKGSRKLQAFGKPVPFNYGCFPQTYRDPQERDDIYDAPGDDDPLDVIDLSPQVVGVGKIACCRPLGAVCLIDEGQADWKIIVVNTELEGPLASARSIEEAERIAPGRIEKAL</sequence>
<keyword evidence="4" id="KW-0479">Metal-binding</keyword>
<evidence type="ECO:0000313" key="8">
    <source>
        <dbReference type="Proteomes" id="UP000654075"/>
    </source>
</evidence>
<dbReference type="SUPFAM" id="SSF50324">
    <property type="entry name" value="Inorganic pyrophosphatase"/>
    <property type="match status" value="1"/>
</dbReference>
<dbReference type="OrthoDB" id="1608002at2759"/>
<gene>
    <name evidence="7" type="ORF">PGLA1383_LOCUS26678</name>
</gene>
<dbReference type="InterPro" id="IPR036649">
    <property type="entry name" value="Pyrophosphatase_sf"/>
</dbReference>
<proteinExistence type="inferred from homology"/>
<feature type="non-terminal residue" evidence="7">
    <location>
        <position position="1"/>
    </location>
</feature>
<protein>
    <recommendedName>
        <fullName evidence="3">inorganic diphosphatase</fullName>
        <ecNumber evidence="3">3.6.1.1</ecNumber>
    </recommendedName>
</protein>
<dbReference type="Proteomes" id="UP000654075">
    <property type="component" value="Unassembled WGS sequence"/>
</dbReference>
<evidence type="ECO:0000256" key="6">
    <source>
        <dbReference type="ARBA" id="ARBA00022842"/>
    </source>
</evidence>
<comment type="similarity">
    <text evidence="2">Belongs to the PPase family.</text>
</comment>
<dbReference type="PROSITE" id="PS00387">
    <property type="entry name" value="PPASE"/>
    <property type="match status" value="1"/>
</dbReference>
<comment type="cofactor">
    <cofactor evidence="1">
        <name>Mg(2+)</name>
        <dbReference type="ChEBI" id="CHEBI:18420"/>
    </cofactor>
</comment>
<reference evidence="7" key="1">
    <citation type="submission" date="2021-02" db="EMBL/GenBank/DDBJ databases">
        <authorList>
            <person name="Dougan E. K."/>
            <person name="Rhodes N."/>
            <person name="Thang M."/>
            <person name="Chan C."/>
        </authorList>
    </citation>
    <scope>NUCLEOTIDE SEQUENCE</scope>
</reference>
<evidence type="ECO:0000256" key="3">
    <source>
        <dbReference type="ARBA" id="ARBA00012146"/>
    </source>
</evidence>
<dbReference type="GO" id="GO:0000287">
    <property type="term" value="F:magnesium ion binding"/>
    <property type="evidence" value="ECO:0007669"/>
    <property type="project" value="InterPro"/>
</dbReference>
<dbReference type="EMBL" id="CAJNNV010024048">
    <property type="protein sequence ID" value="CAE8608846.1"/>
    <property type="molecule type" value="Genomic_DNA"/>
</dbReference>
<evidence type="ECO:0000256" key="4">
    <source>
        <dbReference type="ARBA" id="ARBA00022723"/>
    </source>
</evidence>
<accession>A0A813F6G8</accession>
<dbReference type="AlphaFoldDB" id="A0A813F6G8"/>
<keyword evidence="8" id="KW-1185">Reference proteome</keyword>
<dbReference type="GO" id="GO:0004427">
    <property type="term" value="F:inorganic diphosphate phosphatase activity"/>
    <property type="evidence" value="ECO:0007669"/>
    <property type="project" value="UniProtKB-EC"/>
</dbReference>
<keyword evidence="6" id="KW-0460">Magnesium</keyword>
<dbReference type="EC" id="3.6.1.1" evidence="3"/>
<evidence type="ECO:0000256" key="2">
    <source>
        <dbReference type="ARBA" id="ARBA00006220"/>
    </source>
</evidence>
<feature type="non-terminal residue" evidence="7">
    <location>
        <position position="172"/>
    </location>
</feature>
<dbReference type="Gene3D" id="3.90.80.10">
    <property type="entry name" value="Inorganic pyrophosphatase"/>
    <property type="match status" value="1"/>
</dbReference>
<dbReference type="PANTHER" id="PTHR10286">
    <property type="entry name" value="INORGANIC PYROPHOSPHATASE"/>
    <property type="match status" value="1"/>
</dbReference>
<keyword evidence="5" id="KW-0378">Hydrolase</keyword>
<dbReference type="GO" id="GO:0005737">
    <property type="term" value="C:cytoplasm"/>
    <property type="evidence" value="ECO:0007669"/>
    <property type="project" value="InterPro"/>
</dbReference>
<dbReference type="GO" id="GO:0006796">
    <property type="term" value="P:phosphate-containing compound metabolic process"/>
    <property type="evidence" value="ECO:0007669"/>
    <property type="project" value="InterPro"/>
</dbReference>